<gene>
    <name evidence="1" type="ORF">BSTOLATCC_MIC36051</name>
</gene>
<evidence type="ECO:0000313" key="1">
    <source>
        <dbReference type="EMBL" id="CAG9324256.1"/>
    </source>
</evidence>
<dbReference type="EMBL" id="CAJZBQ010000036">
    <property type="protein sequence ID" value="CAG9324256.1"/>
    <property type="molecule type" value="Genomic_DNA"/>
</dbReference>
<name>A0AAU9JR88_9CILI</name>
<keyword evidence="2" id="KW-1185">Reference proteome</keyword>
<dbReference type="AlphaFoldDB" id="A0AAU9JR88"/>
<organism evidence="1 2">
    <name type="scientific">Blepharisma stoltei</name>
    <dbReference type="NCBI Taxonomy" id="1481888"/>
    <lineage>
        <taxon>Eukaryota</taxon>
        <taxon>Sar</taxon>
        <taxon>Alveolata</taxon>
        <taxon>Ciliophora</taxon>
        <taxon>Postciliodesmatophora</taxon>
        <taxon>Heterotrichea</taxon>
        <taxon>Heterotrichida</taxon>
        <taxon>Blepharismidae</taxon>
        <taxon>Blepharisma</taxon>
    </lineage>
</organism>
<sequence>MNFAIIENNPSGICSELPRSKIIDTIEALINYGEPEKVNGVEILVENETPKLKQTLITNFVKCNSGLRRHISGLFTLIYVDYIKKSSNCRSSWQDVVALCETHFDQAWNAPPIKGYKWFGINGSRNLYKRMDGSWKGASGNDWSYWWQGHCG</sequence>
<comment type="caution">
    <text evidence="1">The sequence shown here is derived from an EMBL/GenBank/DDBJ whole genome shotgun (WGS) entry which is preliminary data.</text>
</comment>
<accession>A0AAU9JR88</accession>
<reference evidence="1" key="1">
    <citation type="submission" date="2021-09" db="EMBL/GenBank/DDBJ databases">
        <authorList>
            <consortium name="AG Swart"/>
            <person name="Singh M."/>
            <person name="Singh A."/>
            <person name="Seah K."/>
            <person name="Emmerich C."/>
        </authorList>
    </citation>
    <scope>NUCLEOTIDE SEQUENCE</scope>
    <source>
        <strain evidence="1">ATCC30299</strain>
    </source>
</reference>
<proteinExistence type="predicted"/>
<dbReference type="Proteomes" id="UP001162131">
    <property type="component" value="Unassembled WGS sequence"/>
</dbReference>
<protein>
    <submittedName>
        <fullName evidence="1">Uncharacterized protein</fullName>
    </submittedName>
</protein>
<evidence type="ECO:0000313" key="2">
    <source>
        <dbReference type="Proteomes" id="UP001162131"/>
    </source>
</evidence>